<keyword evidence="2" id="KW-1185">Reference proteome</keyword>
<proteinExistence type="predicted"/>
<name>A0ABT7TIN6_9MICO</name>
<evidence type="ECO:0000313" key="2">
    <source>
        <dbReference type="Proteomes" id="UP001235720"/>
    </source>
</evidence>
<dbReference type="RefSeq" id="WP_289470383.1">
    <property type="nucleotide sequence ID" value="NZ_JAUCMM010000006.1"/>
</dbReference>
<evidence type="ECO:0000313" key="1">
    <source>
        <dbReference type="EMBL" id="MDM7888782.1"/>
    </source>
</evidence>
<comment type="caution">
    <text evidence="1">The sequence shown here is derived from an EMBL/GenBank/DDBJ whole genome shotgun (WGS) entry which is preliminary data.</text>
</comment>
<protein>
    <submittedName>
        <fullName evidence="1">Uncharacterized protein</fullName>
    </submittedName>
</protein>
<dbReference type="Proteomes" id="UP001235720">
    <property type="component" value="Unassembled WGS sequence"/>
</dbReference>
<accession>A0ABT7TIN6</accession>
<dbReference type="EMBL" id="JAUCMM010000006">
    <property type="protein sequence ID" value="MDM7888782.1"/>
    <property type="molecule type" value="Genomic_DNA"/>
</dbReference>
<organism evidence="1 2">
    <name type="scientific">Curtobacterium subtropicum</name>
    <dbReference type="NCBI Taxonomy" id="3055138"/>
    <lineage>
        <taxon>Bacteria</taxon>
        <taxon>Bacillati</taxon>
        <taxon>Actinomycetota</taxon>
        <taxon>Actinomycetes</taxon>
        <taxon>Micrococcales</taxon>
        <taxon>Microbacteriaceae</taxon>
        <taxon>Curtobacterium</taxon>
    </lineage>
</organism>
<reference evidence="1 2" key="1">
    <citation type="submission" date="2023-06" db="EMBL/GenBank/DDBJ databases">
        <authorList>
            <person name="Feng G."/>
            <person name="Li J."/>
            <person name="Zhu H."/>
        </authorList>
    </citation>
    <scope>NUCLEOTIDE SEQUENCE [LARGE SCALE GENOMIC DNA]</scope>
    <source>
        <strain evidence="1 2">RHCJP20</strain>
    </source>
</reference>
<sequence length="79" mass="8346">MHELPESYTLEPDGNGVLLTWASLRVEHRARFGGVIPSAGAVRFSIVSRVPLVQIESCALQLDARAAFAAAASAASQLP</sequence>
<gene>
    <name evidence="1" type="ORF">QUG98_09990</name>
</gene>